<organism evidence="2 3">
    <name type="scientific">Archangium minus</name>
    <dbReference type="NCBI Taxonomy" id="83450"/>
    <lineage>
        <taxon>Bacteria</taxon>
        <taxon>Pseudomonadati</taxon>
        <taxon>Myxococcota</taxon>
        <taxon>Myxococcia</taxon>
        <taxon>Myxococcales</taxon>
        <taxon>Cystobacterineae</taxon>
        <taxon>Archangiaceae</taxon>
        <taxon>Archangium</taxon>
    </lineage>
</organism>
<reference evidence="2 3" key="1">
    <citation type="submission" date="2019-08" db="EMBL/GenBank/DDBJ databases">
        <title>Archangium and Cystobacter genomes.</title>
        <authorList>
            <person name="Chen I.-C.K."/>
            <person name="Wielgoss S."/>
        </authorList>
    </citation>
    <scope>NUCLEOTIDE SEQUENCE [LARGE SCALE GENOMIC DNA]</scope>
    <source>
        <strain evidence="2 3">Cbm 6</strain>
    </source>
</reference>
<accession>A0ABY9XAZ4</accession>
<evidence type="ECO:0000313" key="3">
    <source>
        <dbReference type="Proteomes" id="UP001611383"/>
    </source>
</evidence>
<sequence>MKFPAADKAVAWLKQHHEELVVGTVVVIAGVTFVAAVVGSAGTALVLVPAILMVSSETPLVPQLAEVKP</sequence>
<dbReference type="Proteomes" id="UP001611383">
    <property type="component" value="Chromosome"/>
</dbReference>
<keyword evidence="1" id="KW-0472">Membrane</keyword>
<keyword evidence="1" id="KW-0812">Transmembrane</keyword>
<dbReference type="EMBL" id="CP043494">
    <property type="protein sequence ID" value="WNG52577.1"/>
    <property type="molecule type" value="Genomic_DNA"/>
</dbReference>
<protein>
    <recommendedName>
        <fullName evidence="4">Lipoprotein</fullName>
    </recommendedName>
</protein>
<evidence type="ECO:0000313" key="2">
    <source>
        <dbReference type="EMBL" id="WNG52577.1"/>
    </source>
</evidence>
<proteinExistence type="predicted"/>
<name>A0ABY9XAZ4_9BACT</name>
<keyword evidence="3" id="KW-1185">Reference proteome</keyword>
<evidence type="ECO:0000256" key="1">
    <source>
        <dbReference type="SAM" id="Phobius"/>
    </source>
</evidence>
<gene>
    <name evidence="2" type="ORF">F0U60_25390</name>
</gene>
<feature type="transmembrane region" description="Helical" evidence="1">
    <location>
        <begin position="20"/>
        <end position="52"/>
    </location>
</feature>
<evidence type="ECO:0008006" key="4">
    <source>
        <dbReference type="Google" id="ProtNLM"/>
    </source>
</evidence>
<keyword evidence="1" id="KW-1133">Transmembrane helix</keyword>